<dbReference type="GO" id="GO:0006897">
    <property type="term" value="P:endocytosis"/>
    <property type="evidence" value="ECO:0007669"/>
    <property type="project" value="UniProtKB-KW"/>
</dbReference>
<dbReference type="InterPro" id="IPR002048">
    <property type="entry name" value="EF_hand_dom"/>
</dbReference>
<evidence type="ECO:0000256" key="12">
    <source>
        <dbReference type="ARBA" id="ARBA00022753"/>
    </source>
</evidence>
<feature type="compositionally biased region" description="Low complexity" evidence="19">
    <location>
        <begin position="1034"/>
        <end position="1043"/>
    </location>
</feature>
<feature type="compositionally biased region" description="Polar residues" evidence="19">
    <location>
        <begin position="1221"/>
        <end position="1239"/>
    </location>
</feature>
<keyword evidence="10" id="KW-0254">Endocytosis</keyword>
<dbReference type="GO" id="GO:0030479">
    <property type="term" value="C:actin cortical patch"/>
    <property type="evidence" value="ECO:0007669"/>
    <property type="project" value="UniProtKB-SubCell"/>
</dbReference>
<feature type="compositionally biased region" description="Polar residues" evidence="19">
    <location>
        <begin position="127"/>
        <end position="144"/>
    </location>
</feature>
<evidence type="ECO:0000256" key="4">
    <source>
        <dbReference type="ARBA" id="ARBA00009351"/>
    </source>
</evidence>
<feature type="region of interest" description="Disordered" evidence="19">
    <location>
        <begin position="1"/>
        <end position="177"/>
    </location>
</feature>
<dbReference type="PANTHER" id="PTHR11216">
    <property type="entry name" value="EH DOMAIN"/>
    <property type="match status" value="1"/>
</dbReference>
<evidence type="ECO:0000256" key="13">
    <source>
        <dbReference type="ARBA" id="ARBA00023054"/>
    </source>
</evidence>
<keyword evidence="14" id="KW-0472">Membrane</keyword>
<keyword evidence="8" id="KW-1003">Cell membrane</keyword>
<feature type="compositionally biased region" description="Basic and acidic residues" evidence="19">
    <location>
        <begin position="1047"/>
        <end position="1060"/>
    </location>
</feature>
<evidence type="ECO:0000256" key="11">
    <source>
        <dbReference type="ARBA" id="ARBA00022737"/>
    </source>
</evidence>
<dbReference type="PROSITE" id="PS51082">
    <property type="entry name" value="WH2"/>
    <property type="match status" value="1"/>
</dbReference>
<reference evidence="23 24" key="1">
    <citation type="journal article" date="2023" name="Elife">
        <title>Identification of key yeast species and microbe-microbe interactions impacting larval growth of Drosophila in the wild.</title>
        <authorList>
            <person name="Mure A."/>
            <person name="Sugiura Y."/>
            <person name="Maeda R."/>
            <person name="Honda K."/>
            <person name="Sakurai N."/>
            <person name="Takahashi Y."/>
            <person name="Watada M."/>
            <person name="Katoh T."/>
            <person name="Gotoh A."/>
            <person name="Gotoh Y."/>
            <person name="Taniguchi I."/>
            <person name="Nakamura K."/>
            <person name="Hayashi T."/>
            <person name="Katayama T."/>
            <person name="Uemura T."/>
            <person name="Hattori Y."/>
        </authorList>
    </citation>
    <scope>NUCLEOTIDE SEQUENCE [LARGE SCALE GENOMIC DNA]</scope>
    <source>
        <strain evidence="23 24">PK-24</strain>
    </source>
</reference>
<feature type="compositionally biased region" description="Basic and acidic residues" evidence="19">
    <location>
        <begin position="1323"/>
        <end position="1332"/>
    </location>
</feature>
<comment type="function">
    <text evidence="17">Component of the PAN1 actin cytoskeleton-regulatory complex required for the internalization of endosomes during actin-coupled endocytosis. The complex links the site of endocytosis to the cell membrane-associated actin cytoskeleton. Mediates uptake of external molecules and vacuolar degradation of plasma membrane proteins. Plays a role in the proper organization of the cell membrane-associated actin cytoskeleton and promotes its destabilization.</text>
</comment>
<dbReference type="GO" id="GO:0016197">
    <property type="term" value="P:endosomal transport"/>
    <property type="evidence" value="ECO:0007669"/>
    <property type="project" value="TreeGrafter"/>
</dbReference>
<feature type="domain" description="WH2" evidence="22">
    <location>
        <begin position="1486"/>
        <end position="1503"/>
    </location>
</feature>
<feature type="compositionally biased region" description="Basic and acidic residues" evidence="19">
    <location>
        <begin position="1240"/>
        <end position="1251"/>
    </location>
</feature>
<dbReference type="GO" id="GO:0003779">
    <property type="term" value="F:actin binding"/>
    <property type="evidence" value="ECO:0007669"/>
    <property type="project" value="UniProtKB-KW"/>
</dbReference>
<feature type="compositionally biased region" description="Polar residues" evidence="19">
    <location>
        <begin position="90"/>
        <end position="115"/>
    </location>
</feature>
<feature type="domain" description="EF-hand" evidence="21">
    <location>
        <begin position="585"/>
        <end position="620"/>
    </location>
</feature>
<evidence type="ECO:0000256" key="9">
    <source>
        <dbReference type="ARBA" id="ARBA00022490"/>
    </source>
</evidence>
<evidence type="ECO:0000313" key="24">
    <source>
        <dbReference type="Proteomes" id="UP001378960"/>
    </source>
</evidence>
<feature type="compositionally biased region" description="Polar residues" evidence="19">
    <location>
        <begin position="1178"/>
        <end position="1207"/>
    </location>
</feature>
<feature type="compositionally biased region" description="Polar residues" evidence="19">
    <location>
        <begin position="1361"/>
        <end position="1387"/>
    </location>
</feature>
<feature type="compositionally biased region" description="Polar residues" evidence="19">
    <location>
        <begin position="670"/>
        <end position="691"/>
    </location>
</feature>
<dbReference type="InterPro" id="IPR011992">
    <property type="entry name" value="EF-hand-dom_pair"/>
</dbReference>
<comment type="similarity">
    <text evidence="4">Belongs to the PAN1 family.</text>
</comment>
<evidence type="ECO:0000256" key="14">
    <source>
        <dbReference type="ARBA" id="ARBA00023136"/>
    </source>
</evidence>
<keyword evidence="9" id="KW-0963">Cytoplasm</keyword>
<evidence type="ECO:0000256" key="19">
    <source>
        <dbReference type="SAM" id="MobiDB-lite"/>
    </source>
</evidence>
<dbReference type="GO" id="GO:0010008">
    <property type="term" value="C:endosome membrane"/>
    <property type="evidence" value="ECO:0007669"/>
    <property type="project" value="UniProtKB-SubCell"/>
</dbReference>
<evidence type="ECO:0000259" key="22">
    <source>
        <dbReference type="PROSITE" id="PS51082"/>
    </source>
</evidence>
<dbReference type="PROSITE" id="PS50222">
    <property type="entry name" value="EF_HAND_2"/>
    <property type="match status" value="2"/>
</dbReference>
<evidence type="ECO:0000256" key="10">
    <source>
        <dbReference type="ARBA" id="ARBA00022583"/>
    </source>
</evidence>
<feature type="region of interest" description="Disordered" evidence="19">
    <location>
        <begin position="950"/>
        <end position="1488"/>
    </location>
</feature>
<feature type="compositionally biased region" description="Pro residues" evidence="19">
    <location>
        <begin position="1348"/>
        <end position="1357"/>
    </location>
</feature>
<dbReference type="CDD" id="cd00052">
    <property type="entry name" value="EH"/>
    <property type="match status" value="2"/>
</dbReference>
<feature type="compositionally biased region" description="Pro residues" evidence="19">
    <location>
        <begin position="1427"/>
        <end position="1472"/>
    </location>
</feature>
<feature type="compositionally biased region" description="Basic and acidic residues" evidence="19">
    <location>
        <begin position="1006"/>
        <end position="1026"/>
    </location>
</feature>
<evidence type="ECO:0000256" key="3">
    <source>
        <dbReference type="ARBA" id="ARBA00004413"/>
    </source>
</evidence>
<accession>A0AAV5R0D5</accession>
<comment type="subcellular location">
    <subcellularLocation>
        <location evidence="3">Cell membrane</location>
        <topology evidence="3">Peripheral membrane protein</topology>
        <orientation evidence="3">Cytoplasmic side</orientation>
    </subcellularLocation>
    <subcellularLocation>
        <location evidence="2">Cytoplasm</location>
        <location evidence="2">Cytoskeleton</location>
        <location evidence="2">Actin patch</location>
    </subcellularLocation>
    <subcellularLocation>
        <location evidence="1">Endosome membrane</location>
        <topology evidence="1">Peripheral membrane protein</topology>
        <orientation evidence="1">Cytoplasmic side</orientation>
    </subcellularLocation>
</comment>
<feature type="compositionally biased region" description="Low complexity" evidence="19">
    <location>
        <begin position="1061"/>
        <end position="1073"/>
    </location>
</feature>
<dbReference type="Proteomes" id="UP001378960">
    <property type="component" value="Unassembled WGS sequence"/>
</dbReference>
<organism evidence="23 24">
    <name type="scientific">Pichia kluyveri</name>
    <name type="common">Yeast</name>
    <dbReference type="NCBI Taxonomy" id="36015"/>
    <lineage>
        <taxon>Eukaryota</taxon>
        <taxon>Fungi</taxon>
        <taxon>Dikarya</taxon>
        <taxon>Ascomycota</taxon>
        <taxon>Saccharomycotina</taxon>
        <taxon>Pichiomycetes</taxon>
        <taxon>Pichiales</taxon>
        <taxon>Pichiaceae</taxon>
        <taxon>Pichia</taxon>
    </lineage>
</organism>
<evidence type="ECO:0000256" key="2">
    <source>
        <dbReference type="ARBA" id="ARBA00004134"/>
    </source>
</evidence>
<feature type="compositionally biased region" description="Low complexity" evidence="19">
    <location>
        <begin position="1"/>
        <end position="52"/>
    </location>
</feature>
<feature type="domain" description="EH" evidence="20">
    <location>
        <begin position="552"/>
        <end position="641"/>
    </location>
</feature>
<keyword evidence="12" id="KW-0967">Endosome</keyword>
<feature type="compositionally biased region" description="Basic and acidic residues" evidence="19">
    <location>
        <begin position="1388"/>
        <end position="1399"/>
    </location>
</feature>
<feature type="compositionally biased region" description="Basic and acidic residues" evidence="19">
    <location>
        <begin position="1120"/>
        <end position="1154"/>
    </location>
</feature>
<feature type="compositionally biased region" description="Polar residues" evidence="19">
    <location>
        <begin position="166"/>
        <end position="177"/>
    </location>
</feature>
<sequence>MYQYNQQQPQQTYGYNNNQGQQQGGYVNNWSTQPQQQQPQQQSQFNQLQSQPTGFGFGTQVQNQPTGAPSFGQQQSYQQQTQPLASQTTGWNQGPPMTSFQAQATGGQGLNPQRTGYQQQGYQQQQPLTSQTTGWNQGPPATSFQAQATGYQQASQQQQQPLASQTTGWNQGPPITSFQAQATGFQQQVPQATGWNQPPTTFGSMPLQSQATGFNQQQPLTAQPTGFISTLADMGTQKNDLELPNIRLSFISARDQERFENIFRHHVPKGENAMDGNTARTILMKSNLSAVQLSNIWELADTNKSGSLMFPEFCVALHLANMAKRGQSVPYELPTKIKNEVTGFVDTINFNIGAHNDYSANNPIRSQATGYNNSQAPLNAQRTGLVPLTAQQTSSFIPVQQTGMINAQPTGIFSQRTGGGLIAQATGTAPPMTSFTAQQTGGFMPQQTGGFTNQQTGGFNNQQTGGFMPQQTGGFIDQQTGGLMPQQTGLQPMPTGRPGQWGFVSTPTGGLPGMDMMQSHFMPNAQSQSSSLQNQMGGSSASNVTWAITKQEKVIYDNIFKQWDKERHGFVSGDIAIGVFTKSGLSFSDLESIWTLCDQGNKGKLNKDEFAVAMHLIYRRLNGYDIPTYLPPELVPPSSKVLENTVDSMKDQLRKQASNGGVGSPANVKQGVTKSGTVYKNNDNSISYVSNSRHRRKNESPSQSNAFSTKLSVDDLKKKIHEKKILLAAIDAEDDDTSSNAIQQKSLNEIEMLKTKIKSLQSTLNSSDYSDIDSVEQKTKLSSQLNKFSDKVPQLVEAISQMDDKIKAAKIEIYRLKLQKENPSGIEIKGAGPNGEITEADRRIAKQKALLQAKMAKLTGKPAPNFDAFEDNEAKLSKEIISVTQETEAQKSIVQDIAESIKSLISEVTDSLNLTNSMSVGYSKWEKKQGVQSKEVSDFIDYLNSTKPAHKTTISQPTSLSNPYLQGQKEVQKEVQKVSPNAQAPQKEEVVPTNVSTTPSPGLSAAEERAKRIKEKAEKRMNERLAKLGISRKTSSNTSSNTSPKVESPKIAEPKVEEVPVAKPVAPVAEPVKQAPPPTTPRSRSNNVSPPPPPASSNKPTNFDTESDTDADDEEDDEEYKALLKQKQELEKREQERKNRKQREKEEKLAKLKAEMAALKKQAEESDDEWDDKESISKVATTENDLSAHSNNPFASMANSASNTTVQPVPVAKASEEPKVVNNNPFSKPSTEKTSSTDLNKIDHEKLKAQRESQMGISKDDGWSDSEKEDSDDDMPTANKQAELASMLFGGNAQPSRSSTYIPPIPTTQTPESIPSVDSSYNEVEKVVEKELFPPPVPPSEPESIPSSMPPPIPQSFPPNIQESASNVLDEQTKINAPESSEMTSSRDASEFYDAKSEESSFIDPTPPSSPEVATTDAPSIQSSEIPPIPTSLPPPPIPDMAPPSTLPPPPPPVPEMAPPTISPPPPPPAMAPAPLQSNPTGGPPNIGALLEQITGGKSLRKVDESEMHIADGAVVGRVL</sequence>
<feature type="compositionally biased region" description="Low complexity" evidence="19">
    <location>
        <begin position="116"/>
        <end position="126"/>
    </location>
</feature>
<evidence type="ECO:0000256" key="18">
    <source>
        <dbReference type="SAM" id="Coils"/>
    </source>
</evidence>
<feature type="compositionally biased region" description="Low complexity" evidence="19">
    <location>
        <begin position="1295"/>
        <end position="1316"/>
    </location>
</feature>
<dbReference type="PROSITE" id="PS50031">
    <property type="entry name" value="EH"/>
    <property type="match status" value="2"/>
</dbReference>
<evidence type="ECO:0000256" key="1">
    <source>
        <dbReference type="ARBA" id="ARBA00004125"/>
    </source>
</evidence>
<evidence type="ECO:0000259" key="20">
    <source>
        <dbReference type="PROSITE" id="PS50031"/>
    </source>
</evidence>
<evidence type="ECO:0000313" key="23">
    <source>
        <dbReference type="EMBL" id="GMM44487.1"/>
    </source>
</evidence>
<dbReference type="Pfam" id="PF08226">
    <property type="entry name" value="DUF1720"/>
    <property type="match status" value="1"/>
</dbReference>
<dbReference type="SMART" id="SM00027">
    <property type="entry name" value="EH"/>
    <property type="match status" value="2"/>
</dbReference>
<proteinExistence type="inferred from homology"/>
<evidence type="ECO:0000256" key="5">
    <source>
        <dbReference type="ARBA" id="ARBA00011159"/>
    </source>
</evidence>
<dbReference type="GO" id="GO:0005509">
    <property type="term" value="F:calcium ion binding"/>
    <property type="evidence" value="ECO:0007669"/>
    <property type="project" value="InterPro"/>
</dbReference>
<dbReference type="EMBL" id="BTGB01000001">
    <property type="protein sequence ID" value="GMM44487.1"/>
    <property type="molecule type" value="Genomic_DNA"/>
</dbReference>
<feature type="compositionally biased region" description="Polar residues" evidence="19">
    <location>
        <begin position="950"/>
        <end position="965"/>
    </location>
</feature>
<evidence type="ECO:0000256" key="15">
    <source>
        <dbReference type="ARBA" id="ARBA00023203"/>
    </source>
</evidence>
<dbReference type="SMART" id="SM00054">
    <property type="entry name" value="EFh"/>
    <property type="match status" value="2"/>
</dbReference>
<keyword evidence="11" id="KW-0677">Repeat</keyword>
<feature type="compositionally biased region" description="Low complexity" evidence="19">
    <location>
        <begin position="70"/>
        <end position="89"/>
    </location>
</feature>
<evidence type="ECO:0000259" key="21">
    <source>
        <dbReference type="PROSITE" id="PS50222"/>
    </source>
</evidence>
<feature type="domain" description="EF-hand" evidence="21">
    <location>
        <begin position="288"/>
        <end position="323"/>
    </location>
</feature>
<keyword evidence="15" id="KW-0009">Actin-binding</keyword>
<keyword evidence="13 18" id="KW-0175">Coiled coil</keyword>
<feature type="coiled-coil region" evidence="18">
    <location>
        <begin position="713"/>
        <end position="763"/>
    </location>
</feature>
<gene>
    <name evidence="23" type="ORF">DAPK24_010620</name>
</gene>
<feature type="domain" description="EH" evidence="20">
    <location>
        <begin position="255"/>
        <end position="337"/>
    </location>
</feature>
<keyword evidence="24" id="KW-1185">Reference proteome</keyword>
<feature type="compositionally biased region" description="Low complexity" evidence="19">
    <location>
        <begin position="145"/>
        <end position="165"/>
    </location>
</feature>
<dbReference type="FunFam" id="1.10.238.10:FF:000349">
    <property type="entry name" value="Actin cytoskeleton-regulatory complex protein PAN1"/>
    <property type="match status" value="1"/>
</dbReference>
<evidence type="ECO:0000256" key="8">
    <source>
        <dbReference type="ARBA" id="ARBA00022475"/>
    </source>
</evidence>
<protein>
    <recommendedName>
        <fullName evidence="6">Actin cytoskeleton-regulatory complex protein PAN1</fullName>
    </recommendedName>
    <alternativeName>
        <fullName evidence="7">Actin cytoskeleton-regulatory complex protein pan1</fullName>
    </alternativeName>
</protein>
<evidence type="ECO:0000256" key="17">
    <source>
        <dbReference type="ARBA" id="ARBA00025194"/>
    </source>
</evidence>
<dbReference type="PRINTS" id="PR01217">
    <property type="entry name" value="PRICHEXTENSN"/>
</dbReference>
<dbReference type="Pfam" id="PF12763">
    <property type="entry name" value="EH"/>
    <property type="match status" value="2"/>
</dbReference>
<comment type="subunit">
    <text evidence="5">Component of the PAN1 actin cytoskeleton-regulatory complex.</text>
</comment>
<evidence type="ECO:0000256" key="16">
    <source>
        <dbReference type="ARBA" id="ARBA00023212"/>
    </source>
</evidence>
<comment type="caution">
    <text evidence="23">The sequence shown here is derived from an EMBL/GenBank/DDBJ whole genome shotgun (WGS) entry which is preliminary data.</text>
</comment>
<feature type="region of interest" description="Disordered" evidence="19">
    <location>
        <begin position="656"/>
        <end position="708"/>
    </location>
</feature>
<dbReference type="PANTHER" id="PTHR11216:SF173">
    <property type="entry name" value="ACTIN CYTOSKELETON-REGULATORY COMPLEX PROTEIN PAN1"/>
    <property type="match status" value="1"/>
</dbReference>
<name>A0AAV5R0D5_PICKL</name>
<dbReference type="GO" id="GO:0005886">
    <property type="term" value="C:plasma membrane"/>
    <property type="evidence" value="ECO:0007669"/>
    <property type="project" value="UniProtKB-SubCell"/>
</dbReference>
<evidence type="ECO:0000256" key="6">
    <source>
        <dbReference type="ARBA" id="ARBA00015110"/>
    </source>
</evidence>
<dbReference type="SUPFAM" id="SSF47473">
    <property type="entry name" value="EF-hand"/>
    <property type="match status" value="2"/>
</dbReference>
<feature type="compositionally biased region" description="Acidic residues" evidence="19">
    <location>
        <begin position="1105"/>
        <end position="1119"/>
    </location>
</feature>
<dbReference type="InterPro" id="IPR003124">
    <property type="entry name" value="WH2_dom"/>
</dbReference>
<dbReference type="InterPro" id="IPR013182">
    <property type="entry name" value="DUF1720"/>
</dbReference>
<evidence type="ECO:0000256" key="7">
    <source>
        <dbReference type="ARBA" id="ARBA00020728"/>
    </source>
</evidence>
<keyword evidence="16" id="KW-0206">Cytoskeleton</keyword>
<dbReference type="InterPro" id="IPR000261">
    <property type="entry name" value="EH_dom"/>
</dbReference>
<dbReference type="Gene3D" id="1.10.238.10">
    <property type="entry name" value="EF-hand"/>
    <property type="match status" value="2"/>
</dbReference>